<organism evidence="1 2">
    <name type="scientific">Caerostris extrusa</name>
    <name type="common">Bark spider</name>
    <name type="synonym">Caerostris bankana</name>
    <dbReference type="NCBI Taxonomy" id="172846"/>
    <lineage>
        <taxon>Eukaryota</taxon>
        <taxon>Metazoa</taxon>
        <taxon>Ecdysozoa</taxon>
        <taxon>Arthropoda</taxon>
        <taxon>Chelicerata</taxon>
        <taxon>Arachnida</taxon>
        <taxon>Araneae</taxon>
        <taxon>Araneomorphae</taxon>
        <taxon>Entelegynae</taxon>
        <taxon>Araneoidea</taxon>
        <taxon>Araneidae</taxon>
        <taxon>Caerostris</taxon>
    </lineage>
</organism>
<evidence type="ECO:0000313" key="1">
    <source>
        <dbReference type="EMBL" id="GIZ00547.1"/>
    </source>
</evidence>
<dbReference type="AlphaFoldDB" id="A0AAV4Y332"/>
<reference evidence="1 2" key="1">
    <citation type="submission" date="2021-06" db="EMBL/GenBank/DDBJ databases">
        <title>Caerostris extrusa draft genome.</title>
        <authorList>
            <person name="Kono N."/>
            <person name="Arakawa K."/>
        </authorList>
    </citation>
    <scope>NUCLEOTIDE SEQUENCE [LARGE SCALE GENOMIC DNA]</scope>
</reference>
<dbReference type="Proteomes" id="UP001054945">
    <property type="component" value="Unassembled WGS sequence"/>
</dbReference>
<name>A0AAV4Y332_CAEEX</name>
<sequence length="124" mass="13522">MQLDLMKSRCLGLYCRKLHLSAAHLYPSRGNAHLLIYWLLIINDLPGSPHFVLSILRACGGLDETPMSGTVLQEASSVSSSPLSISGNAHILIEWLLVIDGLPGRGIDNQSGPVNRQSRFCVEV</sequence>
<keyword evidence="2" id="KW-1185">Reference proteome</keyword>
<comment type="caution">
    <text evidence="1">The sequence shown here is derived from an EMBL/GenBank/DDBJ whole genome shotgun (WGS) entry which is preliminary data.</text>
</comment>
<dbReference type="EMBL" id="BPLR01018558">
    <property type="protein sequence ID" value="GIZ00547.1"/>
    <property type="molecule type" value="Genomic_DNA"/>
</dbReference>
<evidence type="ECO:0000313" key="2">
    <source>
        <dbReference type="Proteomes" id="UP001054945"/>
    </source>
</evidence>
<proteinExistence type="predicted"/>
<gene>
    <name evidence="1" type="ORF">CEXT_281191</name>
</gene>
<accession>A0AAV4Y332</accession>
<protein>
    <submittedName>
        <fullName evidence="1">Uncharacterized protein</fullName>
    </submittedName>
</protein>